<sequence length="82" mass="9055">MSRRKHLDHRPIVAGLRALPGQWGRVGNYWWAESAKHAVRDIQLGRTPSYQPAGAFEAEIRIGADGDPIVYARYVGNGEVAA</sequence>
<dbReference type="EMBL" id="JBHSOD010000041">
    <property type="protein sequence ID" value="MFC5888523.1"/>
    <property type="molecule type" value="Genomic_DNA"/>
</dbReference>
<reference evidence="2" key="1">
    <citation type="journal article" date="2019" name="Int. J. Syst. Evol. Microbiol.">
        <title>The Global Catalogue of Microorganisms (GCM) 10K type strain sequencing project: providing services to taxonomists for standard genome sequencing and annotation.</title>
        <authorList>
            <consortium name="The Broad Institute Genomics Platform"/>
            <consortium name="The Broad Institute Genome Sequencing Center for Infectious Disease"/>
            <person name="Wu L."/>
            <person name="Ma J."/>
        </authorList>
    </citation>
    <scope>NUCLEOTIDE SEQUENCE [LARGE SCALE GENOMIC DNA]</scope>
    <source>
        <strain evidence="2">CGMCC 4.1469</strain>
    </source>
</reference>
<dbReference type="RefSeq" id="WP_313763561.1">
    <property type="nucleotide sequence ID" value="NZ_BAAAVH010000113.1"/>
</dbReference>
<comment type="caution">
    <text evidence="1">The sequence shown here is derived from an EMBL/GenBank/DDBJ whole genome shotgun (WGS) entry which is preliminary data.</text>
</comment>
<accession>A0ABW1F401</accession>
<keyword evidence="2" id="KW-1185">Reference proteome</keyword>
<proteinExistence type="predicted"/>
<evidence type="ECO:0000313" key="2">
    <source>
        <dbReference type="Proteomes" id="UP001596067"/>
    </source>
</evidence>
<evidence type="ECO:0000313" key="1">
    <source>
        <dbReference type="EMBL" id="MFC5888523.1"/>
    </source>
</evidence>
<dbReference type="Proteomes" id="UP001596067">
    <property type="component" value="Unassembled WGS sequence"/>
</dbReference>
<gene>
    <name evidence="1" type="ORF">ACFP0N_26505</name>
</gene>
<organism evidence="1 2">
    <name type="scientific">Kitasatospora aburaviensis</name>
    <dbReference type="NCBI Taxonomy" id="67265"/>
    <lineage>
        <taxon>Bacteria</taxon>
        <taxon>Bacillati</taxon>
        <taxon>Actinomycetota</taxon>
        <taxon>Actinomycetes</taxon>
        <taxon>Kitasatosporales</taxon>
        <taxon>Streptomycetaceae</taxon>
        <taxon>Kitasatospora</taxon>
    </lineage>
</organism>
<protein>
    <submittedName>
        <fullName evidence="1">Uncharacterized protein</fullName>
    </submittedName>
</protein>
<name>A0ABW1F401_9ACTN</name>